<feature type="compositionally biased region" description="Basic and acidic residues" evidence="1">
    <location>
        <begin position="93"/>
        <end position="102"/>
    </location>
</feature>
<accession>A0A9N7V270</accession>
<evidence type="ECO:0000313" key="2">
    <source>
        <dbReference type="EMBL" id="CAB1444095.1"/>
    </source>
</evidence>
<protein>
    <submittedName>
        <fullName evidence="2">Uncharacterized protein</fullName>
    </submittedName>
</protein>
<comment type="caution">
    <text evidence="2">The sequence shown here is derived from an EMBL/GenBank/DDBJ whole genome shotgun (WGS) entry which is preliminary data.</text>
</comment>
<dbReference type="Proteomes" id="UP001153269">
    <property type="component" value="Unassembled WGS sequence"/>
</dbReference>
<name>A0A9N7V270_PLEPL</name>
<feature type="compositionally biased region" description="Basic and acidic residues" evidence="1">
    <location>
        <begin position="57"/>
        <end position="69"/>
    </location>
</feature>
<evidence type="ECO:0000313" key="3">
    <source>
        <dbReference type="Proteomes" id="UP001153269"/>
    </source>
</evidence>
<reference evidence="2" key="1">
    <citation type="submission" date="2020-03" db="EMBL/GenBank/DDBJ databases">
        <authorList>
            <person name="Weist P."/>
        </authorList>
    </citation>
    <scope>NUCLEOTIDE SEQUENCE</scope>
</reference>
<gene>
    <name evidence="2" type="ORF">PLEPLA_LOCUS31811</name>
</gene>
<feature type="region of interest" description="Disordered" evidence="1">
    <location>
        <begin position="52"/>
        <end position="102"/>
    </location>
</feature>
<proteinExistence type="predicted"/>
<dbReference type="AlphaFoldDB" id="A0A9N7V270"/>
<organism evidence="2 3">
    <name type="scientific">Pleuronectes platessa</name>
    <name type="common">European plaice</name>
    <dbReference type="NCBI Taxonomy" id="8262"/>
    <lineage>
        <taxon>Eukaryota</taxon>
        <taxon>Metazoa</taxon>
        <taxon>Chordata</taxon>
        <taxon>Craniata</taxon>
        <taxon>Vertebrata</taxon>
        <taxon>Euteleostomi</taxon>
        <taxon>Actinopterygii</taxon>
        <taxon>Neopterygii</taxon>
        <taxon>Teleostei</taxon>
        <taxon>Neoteleostei</taxon>
        <taxon>Acanthomorphata</taxon>
        <taxon>Carangaria</taxon>
        <taxon>Pleuronectiformes</taxon>
        <taxon>Pleuronectoidei</taxon>
        <taxon>Pleuronectidae</taxon>
        <taxon>Pleuronectes</taxon>
    </lineage>
</organism>
<sequence>MAPSANDRAPPWLPSVRRALYLPRSGLSQLRLSSAPRRPISSDPRLSLALEGTAQEFHQETQEEREEKGGGGGGLRRIYLPGVAGERPPLRGGKAEEKSPYL</sequence>
<dbReference type="EMBL" id="CADEAL010003290">
    <property type="protein sequence ID" value="CAB1444095.1"/>
    <property type="molecule type" value="Genomic_DNA"/>
</dbReference>
<evidence type="ECO:0000256" key="1">
    <source>
        <dbReference type="SAM" id="MobiDB-lite"/>
    </source>
</evidence>
<keyword evidence="3" id="KW-1185">Reference proteome</keyword>